<dbReference type="EMBL" id="BAFK01000022">
    <property type="protein sequence ID" value="GAB60160.1"/>
    <property type="molecule type" value="Genomic_DNA"/>
</dbReference>
<organism evidence="1 2">
    <name type="scientific">Rheinheimera nanhaiensis E407-8</name>
    <dbReference type="NCBI Taxonomy" id="562729"/>
    <lineage>
        <taxon>Bacteria</taxon>
        <taxon>Pseudomonadati</taxon>
        <taxon>Pseudomonadota</taxon>
        <taxon>Gammaproteobacteria</taxon>
        <taxon>Chromatiales</taxon>
        <taxon>Chromatiaceae</taxon>
        <taxon>Rheinheimera</taxon>
    </lineage>
</organism>
<evidence type="ECO:0000313" key="2">
    <source>
        <dbReference type="Proteomes" id="UP000004374"/>
    </source>
</evidence>
<protein>
    <recommendedName>
        <fullName evidence="3">TIGR03016 family PEP-CTERM system-associated outer membrane protein</fullName>
    </recommendedName>
</protein>
<proteinExistence type="predicted"/>
<gene>
    <name evidence="1" type="ORF">RNAN_3178</name>
</gene>
<dbReference type="Pfam" id="PF10082">
    <property type="entry name" value="BBP2_2"/>
    <property type="match status" value="1"/>
</dbReference>
<sequence>MAPIKTDKMPGYPVRLPLLLLALNLTGVASVMAAEVQIKPAVTASGYGFWLRQDETGGGLDKGLAALLSPTLGINATGKQLSSALSLKNESVWYDDSQRSHKSLSSYNWRSQLTALDERFRVGLSASSAHRIRNSQAGVFSDIITGSDNLSKTSSLGANLGLSTGASADVYSRLGLDYRRLRSDTPELDDGIGNFANDAYTTTLAMGSADRQSALFWQASGSYRKTDRESGESFTAKQAAATGGVPLYRNLSAIVRGSYDNNEAGRSYNNEFVSYGAGLEYKIGRASRISVSRNRAVITSNSSPDLEVRETYTAAEVFLAPSRRTSLSYTLDRRYTGRTAVMQGSYQLRFLSLRLSLSDTVQTLSTLDEVTEDLGIFVCPDTAAQFSDCFRPPTNNYQLQTGESFRQLFGTELELSEQIINRRSASFAAGYNRNRLALNLLVSRSEDDYVESGRQSERDTISLQSSWRLTPHASLLLNARYYDIDYGTEQRADKNLSLEGGIKYQLNSRADVSAMFRRIERDSTLASRDISEDRVWLSLSQRF</sequence>
<dbReference type="NCBIfam" id="TIGR03016">
    <property type="entry name" value="pepcterm_hypo_1"/>
    <property type="match status" value="1"/>
</dbReference>
<dbReference type="InterPro" id="IPR017467">
    <property type="entry name" value="CHP03016_PEP-CTERM"/>
</dbReference>
<evidence type="ECO:0008006" key="3">
    <source>
        <dbReference type="Google" id="ProtNLM"/>
    </source>
</evidence>
<evidence type="ECO:0000313" key="1">
    <source>
        <dbReference type="EMBL" id="GAB60160.1"/>
    </source>
</evidence>
<accession>I1E1I2</accession>
<keyword evidence="2" id="KW-1185">Reference proteome</keyword>
<name>I1E1I2_9GAMM</name>
<dbReference type="SUPFAM" id="SSF56935">
    <property type="entry name" value="Porins"/>
    <property type="match status" value="1"/>
</dbReference>
<dbReference type="InterPro" id="IPR018759">
    <property type="entry name" value="BBP2_2"/>
</dbReference>
<comment type="caution">
    <text evidence="1">The sequence shown here is derived from an EMBL/GenBank/DDBJ whole genome shotgun (WGS) entry which is preliminary data.</text>
</comment>
<reference evidence="1 2" key="1">
    <citation type="journal article" date="2012" name="J. Bacteriol.">
        <title>Genome Sequence of the Protease-Producing Bacterium Rheinheimera nanhaiensis E407-8T, Isolated from Deep-Sea Sediment of the South China Sea.</title>
        <authorList>
            <person name="Zhang X.-Y."/>
            <person name="Zhang Y.-J."/>
            <person name="Qin Q.-L."/>
            <person name="Xie B.-B."/>
            <person name="Chen X.-L."/>
            <person name="Zhou B.-C."/>
            <person name="Zhang Y.-Z."/>
        </authorList>
    </citation>
    <scope>NUCLEOTIDE SEQUENCE [LARGE SCALE GENOMIC DNA]</scope>
    <source>
        <strain evidence="1 2">E407-8</strain>
    </source>
</reference>
<dbReference type="STRING" id="562729.RNAN_3178"/>
<dbReference type="Proteomes" id="UP000004374">
    <property type="component" value="Unassembled WGS sequence"/>
</dbReference>
<dbReference type="AlphaFoldDB" id="I1E1I2"/>